<organism evidence="1 2">
    <name type="scientific">Acer negundo</name>
    <name type="common">Box elder</name>
    <dbReference type="NCBI Taxonomy" id="4023"/>
    <lineage>
        <taxon>Eukaryota</taxon>
        <taxon>Viridiplantae</taxon>
        <taxon>Streptophyta</taxon>
        <taxon>Embryophyta</taxon>
        <taxon>Tracheophyta</taxon>
        <taxon>Spermatophyta</taxon>
        <taxon>Magnoliopsida</taxon>
        <taxon>eudicotyledons</taxon>
        <taxon>Gunneridae</taxon>
        <taxon>Pentapetalae</taxon>
        <taxon>rosids</taxon>
        <taxon>malvids</taxon>
        <taxon>Sapindales</taxon>
        <taxon>Sapindaceae</taxon>
        <taxon>Hippocastanoideae</taxon>
        <taxon>Acereae</taxon>
        <taxon>Acer</taxon>
    </lineage>
</organism>
<proteinExistence type="predicted"/>
<dbReference type="Proteomes" id="UP001064489">
    <property type="component" value="Chromosome 7"/>
</dbReference>
<reference evidence="1" key="2">
    <citation type="submission" date="2023-02" db="EMBL/GenBank/DDBJ databases">
        <authorList>
            <person name="Swenson N.G."/>
            <person name="Wegrzyn J.L."/>
            <person name="Mcevoy S.L."/>
        </authorList>
    </citation>
    <scope>NUCLEOTIDE SEQUENCE</scope>
    <source>
        <strain evidence="1">91603</strain>
        <tissue evidence="1">Leaf</tissue>
    </source>
</reference>
<name>A0AAD5NLE5_ACENE</name>
<dbReference type="EMBL" id="JAJSOW010000104">
    <property type="protein sequence ID" value="KAI9169170.1"/>
    <property type="molecule type" value="Genomic_DNA"/>
</dbReference>
<sequence length="87" mass="9705">MKVVSDSELVYPHATLGHSPDTKPFECGDNALDSAGLKSENNMMDYQNGVLCAPEAQKRDADEWTVKKLDRSMSLNDLTNNERMSEI</sequence>
<gene>
    <name evidence="1" type="ORF">LWI28_008110</name>
</gene>
<keyword evidence="2" id="KW-1185">Reference proteome</keyword>
<evidence type="ECO:0000313" key="1">
    <source>
        <dbReference type="EMBL" id="KAI9169170.1"/>
    </source>
</evidence>
<dbReference type="AlphaFoldDB" id="A0AAD5NLE5"/>
<accession>A0AAD5NLE5</accession>
<reference evidence="1" key="1">
    <citation type="journal article" date="2022" name="Plant J.">
        <title>Strategies of tolerance reflected in two North American maple genomes.</title>
        <authorList>
            <person name="McEvoy S.L."/>
            <person name="Sezen U.U."/>
            <person name="Trouern-Trend A."/>
            <person name="McMahon S.M."/>
            <person name="Schaberg P.G."/>
            <person name="Yang J."/>
            <person name="Wegrzyn J.L."/>
            <person name="Swenson N.G."/>
        </authorList>
    </citation>
    <scope>NUCLEOTIDE SEQUENCE</scope>
    <source>
        <strain evidence="1">91603</strain>
    </source>
</reference>
<comment type="caution">
    <text evidence="1">The sequence shown here is derived from an EMBL/GenBank/DDBJ whole genome shotgun (WGS) entry which is preliminary data.</text>
</comment>
<evidence type="ECO:0000313" key="2">
    <source>
        <dbReference type="Proteomes" id="UP001064489"/>
    </source>
</evidence>
<protein>
    <submittedName>
        <fullName evidence="1">Uncharacterized protein</fullName>
    </submittedName>
</protein>